<evidence type="ECO:0000256" key="1">
    <source>
        <dbReference type="SAM" id="SignalP"/>
    </source>
</evidence>
<organism evidence="2 3">
    <name type="scientific">Mesonia aestuariivivens</name>
    <dbReference type="NCBI Taxonomy" id="2796128"/>
    <lineage>
        <taxon>Bacteria</taxon>
        <taxon>Pseudomonadati</taxon>
        <taxon>Bacteroidota</taxon>
        <taxon>Flavobacteriia</taxon>
        <taxon>Flavobacteriales</taxon>
        <taxon>Flavobacteriaceae</taxon>
        <taxon>Mesonia</taxon>
    </lineage>
</organism>
<dbReference type="Proteomes" id="UP000719267">
    <property type="component" value="Unassembled WGS sequence"/>
</dbReference>
<keyword evidence="3" id="KW-1185">Reference proteome</keyword>
<dbReference type="RefSeq" id="WP_219041137.1">
    <property type="nucleotide sequence ID" value="NZ_JAHWDF010000019.1"/>
</dbReference>
<sequence length="237" mass="27662">MFNFIKNGFLLLFILNSSLIFAQKSDINQFDANEERHGKWIKKFEGTNQIRYSGEFNHGQEVGTFKFYKKGNEEYPEATKTYTEESDIVSVEFFTPKGKLLTKGQFKDKKRIGEWIYFHKGTAIIMMKENYKNDLLNGLKSIYFENGKLAETQEYLKGIKQGENFIYGANGNLIQYYNYQQGSLDGACKIYNPQGKLTAEGNYKKGLRDGIWKFHENEKLTHTEKFPKEKPSVRKKK</sequence>
<dbReference type="EMBL" id="JAHWDF010000019">
    <property type="protein sequence ID" value="MBW2962852.1"/>
    <property type="molecule type" value="Genomic_DNA"/>
</dbReference>
<gene>
    <name evidence="2" type="ORF">KW502_13745</name>
</gene>
<protein>
    <recommendedName>
        <fullName evidence="4">Toxin-antitoxin system YwqK family antitoxin</fullName>
    </recommendedName>
</protein>
<evidence type="ECO:0000313" key="3">
    <source>
        <dbReference type="Proteomes" id="UP000719267"/>
    </source>
</evidence>
<dbReference type="Pfam" id="PF07661">
    <property type="entry name" value="MORN_2"/>
    <property type="match status" value="2"/>
</dbReference>
<dbReference type="PANTHER" id="PTHR33706:SF1">
    <property type="entry name" value="TPR REPEAT PROTEIN"/>
    <property type="match status" value="1"/>
</dbReference>
<dbReference type="PANTHER" id="PTHR33706">
    <property type="entry name" value="MORN VARIANT REPEAT PROTEIN"/>
    <property type="match status" value="1"/>
</dbReference>
<proteinExistence type="predicted"/>
<evidence type="ECO:0000313" key="2">
    <source>
        <dbReference type="EMBL" id="MBW2962852.1"/>
    </source>
</evidence>
<dbReference type="InterPro" id="IPR011652">
    <property type="entry name" value="MORN_2"/>
</dbReference>
<reference evidence="2 3" key="1">
    <citation type="submission" date="2021-07" db="EMBL/GenBank/DDBJ databases">
        <title>Mesonia aestuariivivens sp. nov., isolated from a tidal flat.</title>
        <authorList>
            <person name="Kim Y.-O."/>
            <person name="Yoon J.-H."/>
        </authorList>
    </citation>
    <scope>NUCLEOTIDE SEQUENCE [LARGE SCALE GENOMIC DNA]</scope>
    <source>
        <strain evidence="2 3">JHPTF-M18</strain>
    </source>
</reference>
<name>A0ABS6W5Q1_9FLAO</name>
<accession>A0ABS6W5Q1</accession>
<comment type="caution">
    <text evidence="2">The sequence shown here is derived from an EMBL/GenBank/DDBJ whole genome shotgun (WGS) entry which is preliminary data.</text>
</comment>
<keyword evidence="1" id="KW-0732">Signal</keyword>
<feature type="signal peptide" evidence="1">
    <location>
        <begin position="1"/>
        <end position="22"/>
    </location>
</feature>
<feature type="chain" id="PRO_5045718505" description="Toxin-antitoxin system YwqK family antitoxin" evidence="1">
    <location>
        <begin position="23"/>
        <end position="237"/>
    </location>
</feature>
<evidence type="ECO:0008006" key="4">
    <source>
        <dbReference type="Google" id="ProtNLM"/>
    </source>
</evidence>